<name>A0A7L7YZN2_9MICO</name>
<dbReference type="AlphaFoldDB" id="A0A7L7YZN2"/>
<reference evidence="1 2" key="1">
    <citation type="submission" date="2020-08" db="EMBL/GenBank/DDBJ databases">
        <title>Description of Clavibacter zhangzhiyonge sp. nov., a phytopathogenic actinobacterium isolated from barley seeds, causing leaf brown spot and decline.</title>
        <authorList>
            <person name="Tian Q."/>
            <person name="Chuan J."/>
            <person name="Zhao W."/>
            <person name="Li X."/>
        </authorList>
    </citation>
    <scope>NUCLEOTIDE SEQUENCE [LARGE SCALE GENOMIC DNA]</scope>
    <source>
        <strain evidence="1 2">DM1</strain>
    </source>
</reference>
<gene>
    <name evidence="1" type="ORF">H9X71_09850</name>
</gene>
<evidence type="ECO:0000313" key="1">
    <source>
        <dbReference type="EMBL" id="QOD42924.1"/>
    </source>
</evidence>
<protein>
    <recommendedName>
        <fullName evidence="3">Lantibiotic</fullName>
    </recommendedName>
</protein>
<dbReference type="KEGG" id="czh:H9X71_09850"/>
<dbReference type="EMBL" id="CP061274">
    <property type="protein sequence ID" value="QOD42924.1"/>
    <property type="molecule type" value="Genomic_DNA"/>
</dbReference>
<dbReference type="Proteomes" id="UP000516660">
    <property type="component" value="Chromosome"/>
</dbReference>
<keyword evidence="2" id="KW-1185">Reference proteome</keyword>
<accession>A0A7L7YZN2</accession>
<evidence type="ECO:0008006" key="3">
    <source>
        <dbReference type="Google" id="ProtNLM"/>
    </source>
</evidence>
<organism evidence="1 2">
    <name type="scientific">Clavibacter zhangzhiyongii</name>
    <dbReference type="NCBI Taxonomy" id="2768071"/>
    <lineage>
        <taxon>Bacteria</taxon>
        <taxon>Bacillati</taxon>
        <taxon>Actinomycetota</taxon>
        <taxon>Actinomycetes</taxon>
        <taxon>Micrococcales</taxon>
        <taxon>Microbacteriaceae</taxon>
        <taxon>Clavibacter</taxon>
    </lineage>
</organism>
<evidence type="ECO:0000313" key="2">
    <source>
        <dbReference type="Proteomes" id="UP000516660"/>
    </source>
</evidence>
<proteinExistence type="predicted"/>
<sequence>MNDTLETAPPVMVSPRWDTLLDAVDETSPSVQTQIDAEFRRVVSPYMASSGWLCTLTIECGTFICACR</sequence>
<dbReference type="RefSeq" id="WP_086527377.1">
    <property type="nucleotide sequence ID" value="NZ_CP061274.1"/>
</dbReference>